<organism evidence="1 2">
    <name type="scientific">Lactobacillus intestinalis DSM 6629</name>
    <dbReference type="NCBI Taxonomy" id="1423761"/>
    <lineage>
        <taxon>Bacteria</taxon>
        <taxon>Bacillati</taxon>
        <taxon>Bacillota</taxon>
        <taxon>Bacilli</taxon>
        <taxon>Lactobacillales</taxon>
        <taxon>Lactobacillaceae</taxon>
        <taxon>Lactobacillus</taxon>
    </lineage>
</organism>
<name>A0ABR5PMY9_9LACO</name>
<sequence length="62" mass="7377">MARTNFLEKGIRETKKDLKEANALQKNLYLKIKTVEFEKNEKIKQLQTIITNQNKQVEKSRI</sequence>
<dbReference type="EMBL" id="AZGN01000052">
    <property type="protein sequence ID" value="KRM31763.1"/>
    <property type="molecule type" value="Genomic_DNA"/>
</dbReference>
<comment type="caution">
    <text evidence="1">The sequence shown here is derived from an EMBL/GenBank/DDBJ whole genome shotgun (WGS) entry which is preliminary data.</text>
</comment>
<evidence type="ECO:0000313" key="1">
    <source>
        <dbReference type="EMBL" id="KRM31763.1"/>
    </source>
</evidence>
<proteinExistence type="predicted"/>
<dbReference type="Proteomes" id="UP000051735">
    <property type="component" value="Unassembled WGS sequence"/>
</dbReference>
<reference evidence="1 2" key="1">
    <citation type="journal article" date="2015" name="Genome Announc.">
        <title>Expanding the biotechnology potential of lactobacilli through comparative genomics of 213 strains and associated genera.</title>
        <authorList>
            <person name="Sun Z."/>
            <person name="Harris H.M."/>
            <person name="McCann A."/>
            <person name="Guo C."/>
            <person name="Argimon S."/>
            <person name="Zhang W."/>
            <person name="Yang X."/>
            <person name="Jeffery I.B."/>
            <person name="Cooney J.C."/>
            <person name="Kagawa T.F."/>
            <person name="Liu W."/>
            <person name="Song Y."/>
            <person name="Salvetti E."/>
            <person name="Wrobel A."/>
            <person name="Rasinkangas P."/>
            <person name="Parkhill J."/>
            <person name="Rea M.C."/>
            <person name="O'Sullivan O."/>
            <person name="Ritari J."/>
            <person name="Douillard F.P."/>
            <person name="Paul Ross R."/>
            <person name="Yang R."/>
            <person name="Briner A.E."/>
            <person name="Felis G.E."/>
            <person name="de Vos W.M."/>
            <person name="Barrangou R."/>
            <person name="Klaenhammer T.R."/>
            <person name="Caufield P.W."/>
            <person name="Cui Y."/>
            <person name="Zhang H."/>
            <person name="O'Toole P.W."/>
        </authorList>
    </citation>
    <scope>NUCLEOTIDE SEQUENCE [LARGE SCALE GENOMIC DNA]</scope>
    <source>
        <strain evidence="1 2">DSM 6629</strain>
    </source>
</reference>
<accession>A0ABR5PMY9</accession>
<gene>
    <name evidence="1" type="ORF">FC44_GL000465</name>
</gene>
<evidence type="ECO:0000313" key="2">
    <source>
        <dbReference type="Proteomes" id="UP000051735"/>
    </source>
</evidence>
<protein>
    <submittedName>
        <fullName evidence="1">Uncharacterized protein</fullName>
    </submittedName>
</protein>
<keyword evidence="2" id="KW-1185">Reference proteome</keyword>